<dbReference type="AlphaFoldDB" id="A0A7T8BC30"/>
<dbReference type="Proteomes" id="UP000595917">
    <property type="component" value="Chromosome"/>
</dbReference>
<evidence type="ECO:0008006" key="4">
    <source>
        <dbReference type="Google" id="ProtNLM"/>
    </source>
</evidence>
<dbReference type="KEGG" id="bhc:JFL75_07320"/>
<dbReference type="EMBL" id="CP067089">
    <property type="protein sequence ID" value="QQO10715.1"/>
    <property type="molecule type" value="Genomic_DNA"/>
</dbReference>
<dbReference type="RefSeq" id="WP_215628020.1">
    <property type="nucleotide sequence ID" value="NZ_CP067089.2"/>
</dbReference>
<reference evidence="2" key="1">
    <citation type="submission" date="2021-01" db="EMBL/GenBank/DDBJ databases">
        <title>Description of Breznakiella homolactica.</title>
        <authorList>
            <person name="Song Y."/>
            <person name="Brune A."/>
        </authorList>
    </citation>
    <scope>NUCLEOTIDE SEQUENCE</scope>
    <source>
        <strain evidence="2">RmG30</strain>
    </source>
</reference>
<sequence length="178" mass="21030">MINEKKILGICFLCIFISCIAESQENPAKMFTELYDKYKKTEYKTVVLSQRGEGAGMFIFDINKRISNDVFCRVELMSTLGQIQYIVYKRDGENIWYFYKKAYFYEAPMKLENAEIQETYFKYLNDLPYVFNEVTEKYDIQADTEKYRAITDVDSLLDLLKIVQNAISENRVSTYSQN</sequence>
<name>A0A7T8BC30_9SPIR</name>
<proteinExistence type="predicted"/>
<feature type="chain" id="PRO_5031035443" description="DUF4468 domain-containing protein" evidence="1">
    <location>
        <begin position="24"/>
        <end position="178"/>
    </location>
</feature>
<keyword evidence="3" id="KW-1185">Reference proteome</keyword>
<evidence type="ECO:0000313" key="3">
    <source>
        <dbReference type="Proteomes" id="UP000595917"/>
    </source>
</evidence>
<evidence type="ECO:0000313" key="2">
    <source>
        <dbReference type="EMBL" id="QQO10715.1"/>
    </source>
</evidence>
<accession>A0A7T8BC30</accession>
<protein>
    <recommendedName>
        <fullName evidence="4">DUF4468 domain-containing protein</fullName>
    </recommendedName>
</protein>
<keyword evidence="1" id="KW-0732">Signal</keyword>
<feature type="signal peptide" evidence="1">
    <location>
        <begin position="1"/>
        <end position="23"/>
    </location>
</feature>
<organism evidence="2 3">
    <name type="scientific">Breznakiella homolactica</name>
    <dbReference type="NCBI Taxonomy" id="2798577"/>
    <lineage>
        <taxon>Bacteria</taxon>
        <taxon>Pseudomonadati</taxon>
        <taxon>Spirochaetota</taxon>
        <taxon>Spirochaetia</taxon>
        <taxon>Spirochaetales</taxon>
        <taxon>Breznakiellaceae</taxon>
        <taxon>Breznakiella</taxon>
    </lineage>
</organism>
<gene>
    <name evidence="2" type="ORF">JFL75_07320</name>
</gene>
<evidence type="ECO:0000256" key="1">
    <source>
        <dbReference type="SAM" id="SignalP"/>
    </source>
</evidence>
<dbReference type="PROSITE" id="PS51257">
    <property type="entry name" value="PROKAR_LIPOPROTEIN"/>
    <property type="match status" value="1"/>
</dbReference>